<dbReference type="GO" id="GO:0005975">
    <property type="term" value="P:carbohydrate metabolic process"/>
    <property type="evidence" value="ECO:0007669"/>
    <property type="project" value="InterPro"/>
</dbReference>
<dbReference type="eggNOG" id="COG1331">
    <property type="taxonomic scope" value="Bacteria"/>
</dbReference>
<dbReference type="AlphaFoldDB" id="A0A1G9RTL3"/>
<gene>
    <name evidence="1" type="ORF">SAMN04489726_0665</name>
</gene>
<proteinExistence type="predicted"/>
<sequence length="639" mass="70671">MSLFGPRGPHLPCVAKALRADGEVETIAITRTGHSQDGGWSVEGESPSFLAVARATAEGGRRFAVRLDVTCRADEPVDATIRVELVLGPTDDPGWLVPGVFYGENRVAECKVRYPRFTTDSPDAQLLESDEWGLRADRAATPAVFAWDRNGGAALVTTERSAVGQAGMGFTLDGDRPVLRLHFPYRETPVVYDGSPRPLPADCPSHRWEPGRTQSLYFDINLLGTERHSYTDVLRGVHARTPSEVTPWVSIEEAADLAAWGLYRWHYKPDPPVLLETAAFDRHALGERGDRQAMHVSWISGIPYAYALLRHGRRRGRADYVEAAEAVLDHIASSLTPGGTFWGQWTAENGWSVGWTPEPGRLHARTLGEATLFLLRAVVDCGHRGLWEKAVRSNLDVVCRGQREDGALGAAYESATGNVLDWTGTAALAWIPALVEAAAAWNEPSYLRAAQRAGQYYLAAVNSEFLYGAPEDVDLAPSSEDGYLAIMAYVALFESDGDARWLAAARRSADWTLTFRYTYDVDFPEHTLLAHYGFRTRGADQASPANQHLHSYGLICAPELTRLGKHLDDQYYLESARENLACFRQFIARHDGDFNAYRGMVSERFYQTACYQPKGMLLTLSHSWCIGVLLYACEEALAD</sequence>
<dbReference type="SUPFAM" id="SSF48208">
    <property type="entry name" value="Six-hairpin glycosidases"/>
    <property type="match status" value="1"/>
</dbReference>
<protein>
    <submittedName>
        <fullName evidence="1">Uncharacterized protein</fullName>
    </submittedName>
</protein>
<dbReference type="EMBL" id="LT629701">
    <property type="protein sequence ID" value="SDM26420.1"/>
    <property type="molecule type" value="Genomic_DNA"/>
</dbReference>
<keyword evidence="2" id="KW-1185">Reference proteome</keyword>
<evidence type="ECO:0000313" key="1">
    <source>
        <dbReference type="EMBL" id="SDM26420.1"/>
    </source>
</evidence>
<dbReference type="Proteomes" id="UP000183376">
    <property type="component" value="Chromosome I"/>
</dbReference>
<dbReference type="InterPro" id="IPR008928">
    <property type="entry name" value="6-hairpin_glycosidase_sf"/>
</dbReference>
<name>A0A1G9RTL3_ALLAB</name>
<reference evidence="1 2" key="1">
    <citation type="submission" date="2016-10" db="EMBL/GenBank/DDBJ databases">
        <authorList>
            <person name="de Groot N.N."/>
        </authorList>
    </citation>
    <scope>NUCLEOTIDE SEQUENCE [LARGE SCALE GENOMIC DNA]</scope>
    <source>
        <strain evidence="1 2">DSM 44149</strain>
    </source>
</reference>
<accession>A0A1G9RTL3</accession>
<dbReference type="STRING" id="211114.SAMN04489726_0665"/>
<organism evidence="1 2">
    <name type="scientific">Allokutzneria albata</name>
    <name type="common">Kibdelosporangium albatum</name>
    <dbReference type="NCBI Taxonomy" id="211114"/>
    <lineage>
        <taxon>Bacteria</taxon>
        <taxon>Bacillati</taxon>
        <taxon>Actinomycetota</taxon>
        <taxon>Actinomycetes</taxon>
        <taxon>Pseudonocardiales</taxon>
        <taxon>Pseudonocardiaceae</taxon>
        <taxon>Allokutzneria</taxon>
    </lineage>
</organism>
<evidence type="ECO:0000313" key="2">
    <source>
        <dbReference type="Proteomes" id="UP000183376"/>
    </source>
</evidence>